<keyword evidence="8" id="KW-0479">Metal-binding</keyword>
<dbReference type="Gene3D" id="3.20.20.70">
    <property type="entry name" value="Aldolase class I"/>
    <property type="match status" value="1"/>
</dbReference>
<evidence type="ECO:0000313" key="10">
    <source>
        <dbReference type="EMBL" id="CAB4895135.1"/>
    </source>
</evidence>
<dbReference type="GO" id="GO:0046872">
    <property type="term" value="F:metal ion binding"/>
    <property type="evidence" value="ECO:0007669"/>
    <property type="project" value="UniProtKB-KW"/>
</dbReference>
<dbReference type="InterPro" id="IPR013785">
    <property type="entry name" value="Aldolase_TIM"/>
</dbReference>
<evidence type="ECO:0000256" key="6">
    <source>
        <dbReference type="ARBA" id="ARBA00009541"/>
    </source>
</evidence>
<comment type="cofactor">
    <cofactor evidence="5">
        <name>Fe(2+)</name>
        <dbReference type="ChEBI" id="CHEBI:29033"/>
    </cofactor>
</comment>
<comment type="cofactor">
    <cofactor evidence="2">
        <name>Mn(2+)</name>
        <dbReference type="ChEBI" id="CHEBI:29035"/>
    </cofactor>
</comment>
<name>A0A6J7FNY6_9ZZZZ</name>
<comment type="cofactor">
    <cofactor evidence="3">
        <name>Co(2+)</name>
        <dbReference type="ChEBI" id="CHEBI:48828"/>
    </cofactor>
</comment>
<dbReference type="GO" id="GO:0004750">
    <property type="term" value="F:D-ribulose-phosphate 3-epimerase activity"/>
    <property type="evidence" value="ECO:0007669"/>
    <property type="project" value="UniProtKB-EC"/>
</dbReference>
<dbReference type="PIRSF" id="PIRSF001461">
    <property type="entry name" value="RPE"/>
    <property type="match status" value="1"/>
</dbReference>
<accession>A0A6J7FNY6</accession>
<comment type="similarity">
    <text evidence="6">Belongs to the ribulose-phosphate 3-epimerase family.</text>
</comment>
<dbReference type="InterPro" id="IPR000056">
    <property type="entry name" value="Ribul_P_3_epim-like"/>
</dbReference>
<evidence type="ECO:0000256" key="3">
    <source>
        <dbReference type="ARBA" id="ARBA00001941"/>
    </source>
</evidence>
<proteinExistence type="inferred from homology"/>
<dbReference type="CDD" id="cd00429">
    <property type="entry name" value="RPE"/>
    <property type="match status" value="1"/>
</dbReference>
<dbReference type="PROSITE" id="PS01086">
    <property type="entry name" value="RIBUL_P_3_EPIMER_2"/>
    <property type="match status" value="1"/>
</dbReference>
<evidence type="ECO:0000256" key="1">
    <source>
        <dbReference type="ARBA" id="ARBA00001782"/>
    </source>
</evidence>
<evidence type="ECO:0000256" key="9">
    <source>
        <dbReference type="ARBA" id="ARBA00023235"/>
    </source>
</evidence>
<dbReference type="Pfam" id="PF00834">
    <property type="entry name" value="Ribul_P_3_epim"/>
    <property type="match status" value="1"/>
</dbReference>
<dbReference type="GO" id="GO:0005975">
    <property type="term" value="P:carbohydrate metabolic process"/>
    <property type="evidence" value="ECO:0007669"/>
    <property type="project" value="InterPro"/>
</dbReference>
<organism evidence="10">
    <name type="scientific">freshwater metagenome</name>
    <dbReference type="NCBI Taxonomy" id="449393"/>
    <lineage>
        <taxon>unclassified sequences</taxon>
        <taxon>metagenomes</taxon>
        <taxon>ecological metagenomes</taxon>
    </lineage>
</organism>
<evidence type="ECO:0000256" key="4">
    <source>
        <dbReference type="ARBA" id="ARBA00001947"/>
    </source>
</evidence>
<dbReference type="NCBIfam" id="TIGR01163">
    <property type="entry name" value="rpe"/>
    <property type="match status" value="1"/>
</dbReference>
<evidence type="ECO:0000256" key="5">
    <source>
        <dbReference type="ARBA" id="ARBA00001954"/>
    </source>
</evidence>
<evidence type="ECO:0000256" key="7">
    <source>
        <dbReference type="ARBA" id="ARBA00013188"/>
    </source>
</evidence>
<sequence length="228" mass="24838">MMGIDKRILINPSILNANFDDLENEIDKVSSVSDLLHLDVMDSKFVPNFTFDFKRVHEIVNFSALLVDAHLMIEDPDNLAPKYAEIGCESVTFHYEAAKNTEQVISDIRSNGAKVGLAIKPNTPFSDVAGFMSDIDMLLIMTVEPGFGGQSFMSDQLPKISQARSHIRAHDGEPIALQVDGGISVETIGQAAAAGANCFVAGSAVYKDENPSSMITRLRQLAESNFKS</sequence>
<dbReference type="SUPFAM" id="SSF51366">
    <property type="entry name" value="Ribulose-phoshate binding barrel"/>
    <property type="match status" value="1"/>
</dbReference>
<dbReference type="EMBL" id="CAFBMP010000001">
    <property type="protein sequence ID" value="CAB4895135.1"/>
    <property type="molecule type" value="Genomic_DNA"/>
</dbReference>
<dbReference type="PANTHER" id="PTHR11749">
    <property type="entry name" value="RIBULOSE-5-PHOSPHATE-3-EPIMERASE"/>
    <property type="match status" value="1"/>
</dbReference>
<dbReference type="GO" id="GO:0006098">
    <property type="term" value="P:pentose-phosphate shunt"/>
    <property type="evidence" value="ECO:0007669"/>
    <property type="project" value="InterPro"/>
</dbReference>
<comment type="catalytic activity">
    <reaction evidence="1">
        <text>D-ribulose 5-phosphate = D-xylulose 5-phosphate</text>
        <dbReference type="Rhea" id="RHEA:13677"/>
        <dbReference type="ChEBI" id="CHEBI:57737"/>
        <dbReference type="ChEBI" id="CHEBI:58121"/>
        <dbReference type="EC" id="5.1.3.1"/>
    </reaction>
</comment>
<dbReference type="EC" id="5.1.3.1" evidence="7"/>
<keyword evidence="9" id="KW-0413">Isomerase</keyword>
<gene>
    <name evidence="10" type="ORF">UFOPK3608_00005</name>
</gene>
<dbReference type="HAMAP" id="MF_02227">
    <property type="entry name" value="RPE"/>
    <property type="match status" value="1"/>
</dbReference>
<comment type="cofactor">
    <cofactor evidence="4">
        <name>Zn(2+)</name>
        <dbReference type="ChEBI" id="CHEBI:29105"/>
    </cofactor>
</comment>
<dbReference type="FunFam" id="3.20.20.70:FF:000004">
    <property type="entry name" value="Ribulose-phosphate 3-epimerase"/>
    <property type="match status" value="1"/>
</dbReference>
<dbReference type="PROSITE" id="PS01085">
    <property type="entry name" value="RIBUL_P_3_EPIMER_1"/>
    <property type="match status" value="1"/>
</dbReference>
<dbReference type="NCBIfam" id="NF004076">
    <property type="entry name" value="PRK05581.1-4"/>
    <property type="match status" value="1"/>
</dbReference>
<dbReference type="GO" id="GO:0005737">
    <property type="term" value="C:cytoplasm"/>
    <property type="evidence" value="ECO:0007669"/>
    <property type="project" value="UniProtKB-ARBA"/>
</dbReference>
<reference evidence="10" key="1">
    <citation type="submission" date="2020-05" db="EMBL/GenBank/DDBJ databases">
        <authorList>
            <person name="Chiriac C."/>
            <person name="Salcher M."/>
            <person name="Ghai R."/>
            <person name="Kavagutti S V."/>
        </authorList>
    </citation>
    <scope>NUCLEOTIDE SEQUENCE</scope>
</reference>
<dbReference type="AlphaFoldDB" id="A0A6J7FNY6"/>
<protein>
    <recommendedName>
        <fullName evidence="7">ribulose-phosphate 3-epimerase</fullName>
        <ecNumber evidence="7">5.1.3.1</ecNumber>
    </recommendedName>
</protein>
<evidence type="ECO:0000256" key="2">
    <source>
        <dbReference type="ARBA" id="ARBA00001936"/>
    </source>
</evidence>
<dbReference type="InterPro" id="IPR026019">
    <property type="entry name" value="Ribul_P_3_epim"/>
</dbReference>
<dbReference type="InterPro" id="IPR011060">
    <property type="entry name" value="RibuloseP-bd_barrel"/>
</dbReference>
<evidence type="ECO:0000256" key="8">
    <source>
        <dbReference type="ARBA" id="ARBA00022723"/>
    </source>
</evidence>